<evidence type="ECO:0000256" key="3">
    <source>
        <dbReference type="ARBA" id="ARBA00022833"/>
    </source>
</evidence>
<dbReference type="SMR" id="A0A445JY46"/>
<comment type="caution">
    <text evidence="6">The sequence shown here is derived from an EMBL/GenBank/DDBJ whole genome shotgun (WGS) entry which is preliminary data.</text>
</comment>
<evidence type="ECO:0000256" key="4">
    <source>
        <dbReference type="ARBA" id="ARBA00022884"/>
    </source>
</evidence>
<keyword evidence="2" id="KW-0863">Zinc-finger</keyword>
<evidence type="ECO:0000313" key="6">
    <source>
        <dbReference type="EMBL" id="RZC03401.1"/>
    </source>
</evidence>
<dbReference type="InterPro" id="IPR035979">
    <property type="entry name" value="RBD_domain_sf"/>
</dbReference>
<dbReference type="Proteomes" id="UP000289340">
    <property type="component" value="Chromosome 7"/>
</dbReference>
<evidence type="ECO:0000256" key="1">
    <source>
        <dbReference type="ARBA" id="ARBA00022723"/>
    </source>
</evidence>
<accession>A0A445JY46</accession>
<proteinExistence type="predicted"/>
<keyword evidence="3" id="KW-0862">Zinc</keyword>
<evidence type="ECO:0000256" key="5">
    <source>
        <dbReference type="ARBA" id="ARBA00023125"/>
    </source>
</evidence>
<gene>
    <name evidence="6" type="ORF">D0Y65_018183</name>
</gene>
<keyword evidence="5" id="KW-0238">DNA-binding</keyword>
<sequence length="117" mass="13483">MSKLQTPNDLMSSNHLVIGSSTSLLFLPFYENSDSDPIDEFQLQDQLAFLNDGSPTSTTLAHKNNSDMFYPFFKFASRKIYLNLLADSTFREEDVSNYFSIYGPVQDVRIPYHQKRI</sequence>
<dbReference type="GO" id="GO:0003677">
    <property type="term" value="F:DNA binding"/>
    <property type="evidence" value="ECO:0007669"/>
    <property type="project" value="UniProtKB-KW"/>
</dbReference>
<dbReference type="GO" id="GO:0008270">
    <property type="term" value="F:zinc ion binding"/>
    <property type="evidence" value="ECO:0007669"/>
    <property type="project" value="UniProtKB-KW"/>
</dbReference>
<organism evidence="6 7">
    <name type="scientific">Glycine soja</name>
    <name type="common">Wild soybean</name>
    <dbReference type="NCBI Taxonomy" id="3848"/>
    <lineage>
        <taxon>Eukaryota</taxon>
        <taxon>Viridiplantae</taxon>
        <taxon>Streptophyta</taxon>
        <taxon>Embryophyta</taxon>
        <taxon>Tracheophyta</taxon>
        <taxon>Spermatophyta</taxon>
        <taxon>Magnoliopsida</taxon>
        <taxon>eudicotyledons</taxon>
        <taxon>Gunneridae</taxon>
        <taxon>Pentapetalae</taxon>
        <taxon>rosids</taxon>
        <taxon>fabids</taxon>
        <taxon>Fabales</taxon>
        <taxon>Fabaceae</taxon>
        <taxon>Papilionoideae</taxon>
        <taxon>50 kb inversion clade</taxon>
        <taxon>NPAAA clade</taxon>
        <taxon>indigoferoid/millettioid clade</taxon>
        <taxon>Phaseoleae</taxon>
        <taxon>Glycine</taxon>
        <taxon>Glycine subgen. Soja</taxon>
    </lineage>
</organism>
<dbReference type="GO" id="GO:0003723">
    <property type="term" value="F:RNA binding"/>
    <property type="evidence" value="ECO:0007669"/>
    <property type="project" value="UniProtKB-KW"/>
</dbReference>
<evidence type="ECO:0000313" key="7">
    <source>
        <dbReference type="Proteomes" id="UP000289340"/>
    </source>
</evidence>
<dbReference type="EMBL" id="QZWG01000007">
    <property type="protein sequence ID" value="RZC03401.1"/>
    <property type="molecule type" value="Genomic_DNA"/>
</dbReference>
<keyword evidence="7" id="KW-1185">Reference proteome</keyword>
<keyword evidence="4" id="KW-0694">RNA-binding</keyword>
<dbReference type="SUPFAM" id="SSF54928">
    <property type="entry name" value="RNA-binding domain, RBD"/>
    <property type="match status" value="1"/>
</dbReference>
<reference evidence="6 7" key="1">
    <citation type="submission" date="2018-09" db="EMBL/GenBank/DDBJ databases">
        <title>A high-quality reference genome of wild soybean provides a powerful tool to mine soybean genomes.</title>
        <authorList>
            <person name="Xie M."/>
            <person name="Chung C.Y.L."/>
            <person name="Li M.-W."/>
            <person name="Wong F.-L."/>
            <person name="Chan T.-F."/>
            <person name="Lam H.-M."/>
        </authorList>
    </citation>
    <scope>NUCLEOTIDE SEQUENCE [LARGE SCALE GENOMIC DNA]</scope>
    <source>
        <strain evidence="7">cv. W05</strain>
        <tissue evidence="6">Hypocotyl of etiolated seedlings</tissue>
    </source>
</reference>
<keyword evidence="1" id="KW-0479">Metal-binding</keyword>
<name>A0A445JY46_GLYSO</name>
<evidence type="ECO:0000256" key="2">
    <source>
        <dbReference type="ARBA" id="ARBA00022771"/>
    </source>
</evidence>
<dbReference type="PANTHER" id="PTHR24009">
    <property type="entry name" value="RNA-BINDING (RRM/RBD/RNP MOTIFS)"/>
    <property type="match status" value="1"/>
</dbReference>
<dbReference type="AlphaFoldDB" id="A0A445JY46"/>
<protein>
    <submittedName>
        <fullName evidence="6">Zinc finger CCCH domain-containing protein 22</fullName>
    </submittedName>
</protein>
<dbReference type="PANTHER" id="PTHR24009:SF3">
    <property type="entry name" value="RNA-BINDING (RRM_RBD_RNP MOTIFS) FAMILY PROTEIN-RELATED"/>
    <property type="match status" value="1"/>
</dbReference>